<evidence type="ECO:0000256" key="10">
    <source>
        <dbReference type="SAM" id="Phobius"/>
    </source>
</evidence>
<evidence type="ECO:0000259" key="12">
    <source>
        <dbReference type="PROSITE" id="PS51178"/>
    </source>
</evidence>
<feature type="domain" description="PASTA" evidence="12">
    <location>
        <begin position="559"/>
        <end position="621"/>
    </location>
</feature>
<gene>
    <name evidence="13" type="primary">pknB</name>
    <name evidence="13" type="ORF">ACIBP5_19565</name>
</gene>
<dbReference type="PROSITE" id="PS00108">
    <property type="entry name" value="PROTEIN_KINASE_ST"/>
    <property type="match status" value="1"/>
</dbReference>
<evidence type="ECO:0000256" key="9">
    <source>
        <dbReference type="SAM" id="MobiDB-lite"/>
    </source>
</evidence>
<evidence type="ECO:0000256" key="2">
    <source>
        <dbReference type="ARBA" id="ARBA00022527"/>
    </source>
</evidence>
<keyword evidence="14" id="KW-1185">Reference proteome</keyword>
<dbReference type="SMART" id="SM00220">
    <property type="entry name" value="S_TKc"/>
    <property type="match status" value="1"/>
</dbReference>
<evidence type="ECO:0000256" key="3">
    <source>
        <dbReference type="ARBA" id="ARBA00022679"/>
    </source>
</evidence>
<proteinExistence type="predicted"/>
<feature type="region of interest" description="Disordered" evidence="9">
    <location>
        <begin position="287"/>
        <end position="393"/>
    </location>
</feature>
<evidence type="ECO:0000256" key="4">
    <source>
        <dbReference type="ARBA" id="ARBA00022741"/>
    </source>
</evidence>
<keyword evidence="10" id="KW-0812">Transmembrane</keyword>
<dbReference type="EMBL" id="JBITMB010000004">
    <property type="protein sequence ID" value="MFI7442167.1"/>
    <property type="molecule type" value="Genomic_DNA"/>
</dbReference>
<evidence type="ECO:0000256" key="7">
    <source>
        <dbReference type="ARBA" id="ARBA00047899"/>
    </source>
</evidence>
<dbReference type="Gene3D" id="3.30.200.20">
    <property type="entry name" value="Phosphorylase Kinase, domain 1"/>
    <property type="match status" value="1"/>
</dbReference>
<evidence type="ECO:0000313" key="13">
    <source>
        <dbReference type="EMBL" id="MFI7442167.1"/>
    </source>
</evidence>
<dbReference type="EC" id="2.7.11.1" evidence="1"/>
<feature type="domain" description="Protein kinase" evidence="11">
    <location>
        <begin position="18"/>
        <end position="281"/>
    </location>
</feature>
<sequence length="702" mass="74998">MDTTTADPLVGRLLDGRYRIESRIARGGMATVYLALDVRLDRTVALKVMHRSLAEDPSFVRRFIGEAKSVASLSHPNVVAVFDQGTDGDVVYLSMEYVPGRTLRDILRERGRLPAREALEMVIPVLAALGAAHQAGMVHRDVKPENVLLTADGRVKVVDFGLARAIEASGQTRTGMMIGTIGYMSPEQVTTGAADARSDVYATGIMLFELVTGQPPYDGQTPMSVAYRHVHDTVPAPSSLTPDVPPQVDALVAQATAREPGDRPADATAMLVAAVEAHRLLPRLTDPTASRTQHSQPQPSQPSPSQPYGQQSGASRPYGSQPHSAPQYPSQPHSAPQYPSQPHSAPHALPQQPPQPTQALPQAALTGPAGGGPSPTMVQPRAEVAPPAPPRRRGGLRSTWFLVALAAVMVAAITATGLYFSQTRYVTVPGGLVGKNVVVAEQNLTSRGFKVRQAPGQYDENVAEGLVLSHDPVSGKEVESGETITLVPSLGPKRVLVPKVQGLSESDARLAIAKAGLSVGAVRRLPSQTVERGAVIRTSPQVGEKVKEGSKVGVFVSAGLVMPDVSGMTKNEAAAYLQEQGFQVQVNEVDDDAEPCTVIAQAPKAKAEVDKGSVAMVTVARCTDDFWGWFNRGDADDEARDDQQFALVPQVMGKNVNDARQELEQLGFKVKIRRLGNGGVVRFQRPLPNSERPPGSLVVLWH</sequence>
<comment type="caution">
    <text evidence="13">The sequence shown here is derived from an EMBL/GenBank/DDBJ whole genome shotgun (WGS) entry which is preliminary data.</text>
</comment>
<dbReference type="InterPro" id="IPR011009">
    <property type="entry name" value="Kinase-like_dom_sf"/>
</dbReference>
<feature type="domain" description="PASTA" evidence="12">
    <location>
        <begin position="427"/>
        <end position="490"/>
    </location>
</feature>
<keyword evidence="10" id="KW-0472">Membrane</keyword>
<feature type="compositionally biased region" description="Polar residues" evidence="9">
    <location>
        <begin position="321"/>
        <end position="340"/>
    </location>
</feature>
<dbReference type="GO" id="GO:0016301">
    <property type="term" value="F:kinase activity"/>
    <property type="evidence" value="ECO:0007669"/>
    <property type="project" value="UniProtKB-KW"/>
</dbReference>
<dbReference type="PANTHER" id="PTHR43289">
    <property type="entry name" value="MITOGEN-ACTIVATED PROTEIN KINASE KINASE KINASE 20-RELATED"/>
    <property type="match status" value="1"/>
</dbReference>
<organism evidence="13 14">
    <name type="scientific">Nonomuraea indica</name>
    <dbReference type="NCBI Taxonomy" id="1581193"/>
    <lineage>
        <taxon>Bacteria</taxon>
        <taxon>Bacillati</taxon>
        <taxon>Actinomycetota</taxon>
        <taxon>Actinomycetes</taxon>
        <taxon>Streptosporangiales</taxon>
        <taxon>Streptosporangiaceae</taxon>
        <taxon>Nonomuraea</taxon>
    </lineage>
</organism>
<evidence type="ECO:0000256" key="8">
    <source>
        <dbReference type="ARBA" id="ARBA00048679"/>
    </source>
</evidence>
<dbReference type="Pfam" id="PF03793">
    <property type="entry name" value="PASTA"/>
    <property type="match status" value="4"/>
</dbReference>
<protein>
    <recommendedName>
        <fullName evidence="1">non-specific serine/threonine protein kinase</fullName>
        <ecNumber evidence="1">2.7.11.1</ecNumber>
    </recommendedName>
</protein>
<keyword evidence="2" id="KW-0723">Serine/threonine-protein kinase</keyword>
<dbReference type="SUPFAM" id="SSF54184">
    <property type="entry name" value="Penicillin-binding protein 2x (pbp-2x), c-terminal domain"/>
    <property type="match status" value="1"/>
</dbReference>
<evidence type="ECO:0000259" key="11">
    <source>
        <dbReference type="PROSITE" id="PS50011"/>
    </source>
</evidence>
<comment type="catalytic activity">
    <reaction evidence="8">
        <text>L-seryl-[protein] + ATP = O-phospho-L-seryl-[protein] + ADP + H(+)</text>
        <dbReference type="Rhea" id="RHEA:17989"/>
        <dbReference type="Rhea" id="RHEA-COMP:9863"/>
        <dbReference type="Rhea" id="RHEA-COMP:11604"/>
        <dbReference type="ChEBI" id="CHEBI:15378"/>
        <dbReference type="ChEBI" id="CHEBI:29999"/>
        <dbReference type="ChEBI" id="CHEBI:30616"/>
        <dbReference type="ChEBI" id="CHEBI:83421"/>
        <dbReference type="ChEBI" id="CHEBI:456216"/>
        <dbReference type="EC" id="2.7.11.1"/>
    </reaction>
</comment>
<evidence type="ECO:0000256" key="5">
    <source>
        <dbReference type="ARBA" id="ARBA00022777"/>
    </source>
</evidence>
<accession>A0ABW8A6P1</accession>
<feature type="compositionally biased region" description="Low complexity" evidence="9">
    <location>
        <begin position="357"/>
        <end position="366"/>
    </location>
</feature>
<dbReference type="NCBIfam" id="NF033483">
    <property type="entry name" value="PknB_PASTA_kin"/>
    <property type="match status" value="1"/>
</dbReference>
<dbReference type="Gene3D" id="1.10.510.10">
    <property type="entry name" value="Transferase(Phosphotransferase) domain 1"/>
    <property type="match status" value="1"/>
</dbReference>
<dbReference type="InterPro" id="IPR005543">
    <property type="entry name" value="PASTA_dom"/>
</dbReference>
<reference evidence="13 14" key="1">
    <citation type="submission" date="2024-10" db="EMBL/GenBank/DDBJ databases">
        <title>The Natural Products Discovery Center: Release of the First 8490 Sequenced Strains for Exploring Actinobacteria Biosynthetic Diversity.</title>
        <authorList>
            <person name="Kalkreuter E."/>
            <person name="Kautsar S.A."/>
            <person name="Yang D."/>
            <person name="Bader C.D."/>
            <person name="Teijaro C.N."/>
            <person name="Fluegel L."/>
            <person name="Davis C.M."/>
            <person name="Simpson J.R."/>
            <person name="Lauterbach L."/>
            <person name="Steele A.D."/>
            <person name="Gui C."/>
            <person name="Meng S."/>
            <person name="Li G."/>
            <person name="Viehrig K."/>
            <person name="Ye F."/>
            <person name="Su P."/>
            <person name="Kiefer A.F."/>
            <person name="Nichols A."/>
            <person name="Cepeda A.J."/>
            <person name="Yan W."/>
            <person name="Fan B."/>
            <person name="Jiang Y."/>
            <person name="Adhikari A."/>
            <person name="Zheng C.-J."/>
            <person name="Schuster L."/>
            <person name="Cowan T.M."/>
            <person name="Smanski M.J."/>
            <person name="Chevrette M.G."/>
            <person name="De Carvalho L.P.S."/>
            <person name="Shen B."/>
        </authorList>
    </citation>
    <scope>NUCLEOTIDE SEQUENCE [LARGE SCALE GENOMIC DNA]</scope>
    <source>
        <strain evidence="13 14">NPDC049503</strain>
    </source>
</reference>
<dbReference type="PROSITE" id="PS50011">
    <property type="entry name" value="PROTEIN_KINASE_DOM"/>
    <property type="match status" value="1"/>
</dbReference>
<keyword evidence="10" id="KW-1133">Transmembrane helix</keyword>
<evidence type="ECO:0000256" key="1">
    <source>
        <dbReference type="ARBA" id="ARBA00012513"/>
    </source>
</evidence>
<feature type="transmembrane region" description="Helical" evidence="10">
    <location>
        <begin position="400"/>
        <end position="420"/>
    </location>
</feature>
<dbReference type="RefSeq" id="WP_397022118.1">
    <property type="nucleotide sequence ID" value="NZ_JBITMB010000004.1"/>
</dbReference>
<keyword evidence="5 13" id="KW-0418">Kinase</keyword>
<dbReference type="PROSITE" id="PS51178">
    <property type="entry name" value="PASTA"/>
    <property type="match status" value="3"/>
</dbReference>
<keyword evidence="6" id="KW-0067">ATP-binding</keyword>
<dbReference type="SMART" id="SM00740">
    <property type="entry name" value="PASTA"/>
    <property type="match status" value="4"/>
</dbReference>
<name>A0ABW8A6P1_9ACTN</name>
<comment type="catalytic activity">
    <reaction evidence="7">
        <text>L-threonyl-[protein] + ATP = O-phospho-L-threonyl-[protein] + ADP + H(+)</text>
        <dbReference type="Rhea" id="RHEA:46608"/>
        <dbReference type="Rhea" id="RHEA-COMP:11060"/>
        <dbReference type="Rhea" id="RHEA-COMP:11605"/>
        <dbReference type="ChEBI" id="CHEBI:15378"/>
        <dbReference type="ChEBI" id="CHEBI:30013"/>
        <dbReference type="ChEBI" id="CHEBI:30616"/>
        <dbReference type="ChEBI" id="CHEBI:61977"/>
        <dbReference type="ChEBI" id="CHEBI:456216"/>
        <dbReference type="EC" id="2.7.11.1"/>
    </reaction>
</comment>
<keyword evidence="4" id="KW-0547">Nucleotide-binding</keyword>
<keyword evidence="3" id="KW-0808">Transferase</keyword>
<dbReference type="InterPro" id="IPR000719">
    <property type="entry name" value="Prot_kinase_dom"/>
</dbReference>
<evidence type="ECO:0000256" key="6">
    <source>
        <dbReference type="ARBA" id="ARBA00022840"/>
    </source>
</evidence>
<feature type="compositionally biased region" description="Low complexity" evidence="9">
    <location>
        <begin position="341"/>
        <end position="350"/>
    </location>
</feature>
<feature type="domain" description="PASTA" evidence="12">
    <location>
        <begin position="491"/>
        <end position="558"/>
    </location>
</feature>
<dbReference type="Gene3D" id="3.30.10.20">
    <property type="match status" value="4"/>
</dbReference>
<dbReference type="Proteomes" id="UP001612928">
    <property type="component" value="Unassembled WGS sequence"/>
</dbReference>
<dbReference type="CDD" id="cd06577">
    <property type="entry name" value="PASTA_pknB"/>
    <property type="match status" value="4"/>
</dbReference>
<dbReference type="SUPFAM" id="SSF56112">
    <property type="entry name" value="Protein kinase-like (PK-like)"/>
    <property type="match status" value="1"/>
</dbReference>
<dbReference type="CDD" id="cd14014">
    <property type="entry name" value="STKc_PknB_like"/>
    <property type="match status" value="1"/>
</dbReference>
<dbReference type="InterPro" id="IPR008271">
    <property type="entry name" value="Ser/Thr_kinase_AS"/>
</dbReference>
<dbReference type="Pfam" id="PF00069">
    <property type="entry name" value="Pkinase"/>
    <property type="match status" value="1"/>
</dbReference>
<dbReference type="PANTHER" id="PTHR43289:SF34">
    <property type="entry name" value="SERINE_THREONINE-PROTEIN KINASE YBDM-RELATED"/>
    <property type="match status" value="1"/>
</dbReference>
<evidence type="ECO:0000313" key="14">
    <source>
        <dbReference type="Proteomes" id="UP001612928"/>
    </source>
</evidence>